<dbReference type="InterPro" id="IPR054058">
    <property type="entry name" value="HTH_67"/>
</dbReference>
<evidence type="ECO:0000313" key="2">
    <source>
        <dbReference type="Proteomes" id="UP001596058"/>
    </source>
</evidence>
<dbReference type="InterPro" id="IPR036390">
    <property type="entry name" value="WH_DNA-bd_sf"/>
</dbReference>
<dbReference type="Proteomes" id="UP001596058">
    <property type="component" value="Unassembled WGS sequence"/>
</dbReference>
<dbReference type="InterPro" id="IPR036388">
    <property type="entry name" value="WH-like_DNA-bd_sf"/>
</dbReference>
<gene>
    <name evidence="1" type="ORF">ACFPZ3_02550</name>
</gene>
<reference evidence="2" key="1">
    <citation type="journal article" date="2019" name="Int. J. Syst. Evol. Microbiol.">
        <title>The Global Catalogue of Microorganisms (GCM) 10K type strain sequencing project: providing services to taxonomists for standard genome sequencing and annotation.</title>
        <authorList>
            <consortium name="The Broad Institute Genomics Platform"/>
            <consortium name="The Broad Institute Genome Sequencing Center for Infectious Disease"/>
            <person name="Wu L."/>
            <person name="Ma J."/>
        </authorList>
    </citation>
    <scope>NUCLEOTIDE SEQUENCE [LARGE SCALE GENOMIC DNA]</scope>
    <source>
        <strain evidence="2">CCUG 53903</strain>
    </source>
</reference>
<protein>
    <submittedName>
        <fullName evidence="1">MarR family transcriptional regulator</fullName>
    </submittedName>
</protein>
<dbReference type="RefSeq" id="WP_379512273.1">
    <property type="nucleotide sequence ID" value="NZ_JBHSPA010000005.1"/>
</dbReference>
<keyword evidence="2" id="KW-1185">Reference proteome</keyword>
<comment type="caution">
    <text evidence="1">The sequence shown here is derived from an EMBL/GenBank/DDBJ whole genome shotgun (WGS) entry which is preliminary data.</text>
</comment>
<dbReference type="Gene3D" id="1.10.10.10">
    <property type="entry name" value="Winged helix-like DNA-binding domain superfamily/Winged helix DNA-binding domain"/>
    <property type="match status" value="1"/>
</dbReference>
<organism evidence="1 2">
    <name type="scientific">Nonomuraea insulae</name>
    <dbReference type="NCBI Taxonomy" id="1616787"/>
    <lineage>
        <taxon>Bacteria</taxon>
        <taxon>Bacillati</taxon>
        <taxon>Actinomycetota</taxon>
        <taxon>Actinomycetes</taxon>
        <taxon>Streptosporangiales</taxon>
        <taxon>Streptosporangiaceae</taxon>
        <taxon>Nonomuraea</taxon>
    </lineage>
</organism>
<dbReference type="EMBL" id="JBHSPA010000005">
    <property type="protein sequence ID" value="MFC5822726.1"/>
    <property type="molecule type" value="Genomic_DNA"/>
</dbReference>
<dbReference type="Pfam" id="PF21863">
    <property type="entry name" value="HTH_67"/>
    <property type="match status" value="1"/>
</dbReference>
<name>A0ABW1CDD3_9ACTN</name>
<proteinExistence type="predicted"/>
<evidence type="ECO:0000313" key="1">
    <source>
        <dbReference type="EMBL" id="MFC5822726.1"/>
    </source>
</evidence>
<accession>A0ABW1CDD3</accession>
<sequence>MDKPIGYWLKHLDTLLERSMDGALIVSRREWQVLNAVTHDLDLDPFDGVQEAVDRLTERGWLAGGRLTDEGRAAHAELSGRVARFRRQAMEGVTAQEYQATVDVLRRMAANLTTTG</sequence>
<dbReference type="SUPFAM" id="SSF46785">
    <property type="entry name" value="Winged helix' DNA-binding domain"/>
    <property type="match status" value="1"/>
</dbReference>